<evidence type="ECO:0000313" key="1">
    <source>
        <dbReference type="Proteomes" id="UP000887576"/>
    </source>
</evidence>
<accession>A0AC34R3F1</accession>
<sequence length="319" mass="35958">MLVLTLIFGLIPIKVVKYLADQQRQSLLQRNTNKRWPFVMISLLTSFAGGVFLAIIFLDLLPDAMDAFNYVKEHGNWNIDYPIVELFALIGFFFVYFVEEMSVIAIGNFTHGHDQTILTQNPSIFNVDQLADQPTVNSPGRHSIQSCEIHGHDREIDEIISPSDKHRAFVKSFTFIFALMIHSSLEGFAFGVQATEVSVLSLFFGIIVHKSVVAFSVGMRLIRCHPKNIFFVATMIAIFSITSPIFAFIGTILEDSNWNELTKNEISFILIALSMGTFLYIAFFEMLAPERINEKSSFLVMLVTFLGFALIAVVMKFAG</sequence>
<organism evidence="1 2">
    <name type="scientific">Panagrolaimus sp. JU765</name>
    <dbReference type="NCBI Taxonomy" id="591449"/>
    <lineage>
        <taxon>Eukaryota</taxon>
        <taxon>Metazoa</taxon>
        <taxon>Ecdysozoa</taxon>
        <taxon>Nematoda</taxon>
        <taxon>Chromadorea</taxon>
        <taxon>Rhabditida</taxon>
        <taxon>Tylenchina</taxon>
        <taxon>Panagrolaimomorpha</taxon>
        <taxon>Panagrolaimoidea</taxon>
        <taxon>Panagrolaimidae</taxon>
        <taxon>Panagrolaimus</taxon>
    </lineage>
</organism>
<dbReference type="WBParaSite" id="JU765_v2.g2963.t1">
    <property type="protein sequence ID" value="JU765_v2.g2963.t1"/>
    <property type="gene ID" value="JU765_v2.g2963"/>
</dbReference>
<evidence type="ECO:0000313" key="2">
    <source>
        <dbReference type="WBParaSite" id="JU765_v2.g2963.t1"/>
    </source>
</evidence>
<proteinExistence type="predicted"/>
<dbReference type="Proteomes" id="UP000887576">
    <property type="component" value="Unplaced"/>
</dbReference>
<protein>
    <submittedName>
        <fullName evidence="2">Uncharacterized protein</fullName>
    </submittedName>
</protein>
<name>A0AC34R3F1_9BILA</name>
<reference evidence="2" key="1">
    <citation type="submission" date="2022-11" db="UniProtKB">
        <authorList>
            <consortium name="WormBaseParasite"/>
        </authorList>
    </citation>
    <scope>IDENTIFICATION</scope>
</reference>